<protein>
    <recommendedName>
        <fullName evidence="4">IPT/TIG domain-containing protein</fullName>
    </recommendedName>
</protein>
<organism evidence="5 6">
    <name type="scientific">Gymnopilus dilepis</name>
    <dbReference type="NCBI Taxonomy" id="231916"/>
    <lineage>
        <taxon>Eukaryota</taxon>
        <taxon>Fungi</taxon>
        <taxon>Dikarya</taxon>
        <taxon>Basidiomycota</taxon>
        <taxon>Agaricomycotina</taxon>
        <taxon>Agaricomycetes</taxon>
        <taxon>Agaricomycetidae</taxon>
        <taxon>Agaricales</taxon>
        <taxon>Agaricineae</taxon>
        <taxon>Hymenogastraceae</taxon>
        <taxon>Gymnopilus</taxon>
    </lineage>
</organism>
<dbReference type="SUPFAM" id="SSF48403">
    <property type="entry name" value="Ankyrin repeat"/>
    <property type="match status" value="1"/>
</dbReference>
<feature type="region of interest" description="Disordered" evidence="3">
    <location>
        <begin position="281"/>
        <end position="307"/>
    </location>
</feature>
<feature type="region of interest" description="Disordered" evidence="3">
    <location>
        <begin position="1066"/>
        <end position="1094"/>
    </location>
</feature>
<dbReference type="Gene3D" id="2.60.40.10">
    <property type="entry name" value="Immunoglobulins"/>
    <property type="match status" value="1"/>
</dbReference>
<comment type="caution">
    <text evidence="5">The sequence shown here is derived from an EMBL/GenBank/DDBJ whole genome shotgun (WGS) entry which is preliminary data.</text>
</comment>
<dbReference type="OrthoDB" id="71307at2759"/>
<dbReference type="Pfam" id="PF01833">
    <property type="entry name" value="TIG"/>
    <property type="match status" value="1"/>
</dbReference>
<dbReference type="InterPro" id="IPR002909">
    <property type="entry name" value="IPT_dom"/>
</dbReference>
<evidence type="ECO:0000313" key="6">
    <source>
        <dbReference type="Proteomes" id="UP000284706"/>
    </source>
</evidence>
<dbReference type="PANTHER" id="PTHR23335:SF1">
    <property type="entry name" value="CALMODULIN-BINDING TRANSCRIPTION ACTIVATOR, ISOFORM F"/>
    <property type="match status" value="1"/>
</dbReference>
<reference evidence="5 6" key="1">
    <citation type="journal article" date="2018" name="Evol. Lett.">
        <title>Horizontal gene cluster transfer increased hallucinogenic mushroom diversity.</title>
        <authorList>
            <person name="Reynolds H.T."/>
            <person name="Vijayakumar V."/>
            <person name="Gluck-Thaler E."/>
            <person name="Korotkin H.B."/>
            <person name="Matheny P.B."/>
            <person name="Slot J.C."/>
        </authorList>
    </citation>
    <scope>NUCLEOTIDE SEQUENCE [LARGE SCALE GENOMIC DNA]</scope>
    <source>
        <strain evidence="5 6">SRW20</strain>
    </source>
</reference>
<dbReference type="InterPro" id="IPR002110">
    <property type="entry name" value="Ankyrin_rpt"/>
</dbReference>
<feature type="region of interest" description="Disordered" evidence="3">
    <location>
        <begin position="136"/>
        <end position="157"/>
    </location>
</feature>
<accession>A0A409YXI1</accession>
<keyword evidence="6" id="KW-1185">Reference proteome</keyword>
<feature type="repeat" description="ANK" evidence="2">
    <location>
        <begin position="769"/>
        <end position="801"/>
    </location>
</feature>
<dbReference type="SMART" id="SM00429">
    <property type="entry name" value="IPT"/>
    <property type="match status" value="1"/>
</dbReference>
<feature type="region of interest" description="Disordered" evidence="3">
    <location>
        <begin position="85"/>
        <end position="121"/>
    </location>
</feature>
<dbReference type="SMART" id="SM00248">
    <property type="entry name" value="ANK"/>
    <property type="match status" value="2"/>
</dbReference>
<feature type="region of interest" description="Disordered" evidence="3">
    <location>
        <begin position="487"/>
        <end position="516"/>
    </location>
</feature>
<dbReference type="PROSITE" id="PS50088">
    <property type="entry name" value="ANK_REPEAT"/>
    <property type="match status" value="2"/>
</dbReference>
<dbReference type="InParanoid" id="A0A409YXI1"/>
<feature type="compositionally biased region" description="Polar residues" evidence="3">
    <location>
        <begin position="496"/>
        <end position="515"/>
    </location>
</feature>
<dbReference type="InterPro" id="IPR014756">
    <property type="entry name" value="Ig_E-set"/>
</dbReference>
<gene>
    <name evidence="5" type="ORF">CVT26_003723</name>
</gene>
<dbReference type="InterPro" id="IPR057962">
    <property type="entry name" value="SPT23_MGA2_DBD"/>
</dbReference>
<feature type="compositionally biased region" description="Basic and acidic residues" evidence="3">
    <location>
        <begin position="287"/>
        <end position="307"/>
    </location>
</feature>
<dbReference type="PANTHER" id="PTHR23335">
    <property type="entry name" value="CALMODULIN-BINDING TRANSCRIPTION ACTIVATOR CAMTA"/>
    <property type="match status" value="1"/>
</dbReference>
<dbReference type="Proteomes" id="UP000284706">
    <property type="component" value="Unassembled WGS sequence"/>
</dbReference>
<dbReference type="Gene3D" id="1.25.40.20">
    <property type="entry name" value="Ankyrin repeat-containing domain"/>
    <property type="match status" value="1"/>
</dbReference>
<dbReference type="PROSITE" id="PS50297">
    <property type="entry name" value="ANK_REP_REGION"/>
    <property type="match status" value="2"/>
</dbReference>
<feature type="compositionally biased region" description="Polar residues" evidence="3">
    <location>
        <begin position="88"/>
        <end position="99"/>
    </location>
</feature>
<feature type="region of interest" description="Disordered" evidence="3">
    <location>
        <begin position="373"/>
        <end position="466"/>
    </location>
</feature>
<feature type="compositionally biased region" description="Acidic residues" evidence="3">
    <location>
        <begin position="858"/>
        <end position="880"/>
    </location>
</feature>
<evidence type="ECO:0000256" key="2">
    <source>
        <dbReference type="PROSITE-ProRule" id="PRU00023"/>
    </source>
</evidence>
<feature type="compositionally biased region" description="Low complexity" evidence="3">
    <location>
        <begin position="106"/>
        <end position="120"/>
    </location>
</feature>
<feature type="domain" description="IPT/TIG" evidence="4">
    <location>
        <begin position="566"/>
        <end position="655"/>
    </location>
</feature>
<feature type="compositionally biased region" description="Polar residues" evidence="3">
    <location>
        <begin position="1"/>
        <end position="15"/>
    </location>
</feature>
<dbReference type="SUPFAM" id="SSF81296">
    <property type="entry name" value="E set domains"/>
    <property type="match status" value="1"/>
</dbReference>
<dbReference type="InterPro" id="IPR013783">
    <property type="entry name" value="Ig-like_fold"/>
</dbReference>
<dbReference type="InterPro" id="IPR036770">
    <property type="entry name" value="Ankyrin_rpt-contain_sf"/>
</dbReference>
<dbReference type="GO" id="GO:0003690">
    <property type="term" value="F:double-stranded DNA binding"/>
    <property type="evidence" value="ECO:0007669"/>
    <property type="project" value="TreeGrafter"/>
</dbReference>
<dbReference type="GO" id="GO:0006357">
    <property type="term" value="P:regulation of transcription by RNA polymerase II"/>
    <property type="evidence" value="ECO:0007669"/>
    <property type="project" value="TreeGrafter"/>
</dbReference>
<evidence type="ECO:0000256" key="1">
    <source>
        <dbReference type="ARBA" id="ARBA00023043"/>
    </source>
</evidence>
<sequence>MSTTSNTASGSRSPSPATPEASDSPELVTIQSELDLPSAWYPVAVHSAKGTMLPWTSDPSVYTMPHKAEEEQMLNLDELIERHAYDDSPSSGFNSTANLSPPPQYPLISNSSPSNSESILPDMPASNLLAQPSYGPISLTKPIPPPASLPRKPDPSAMKQRVVYPPKESCFNLPIMFPSIPENGTKSRVETQVRVTIDLADASSSSDPRRYDRVGSWKWLKLPRGTATKRRTRKQGKIDSDPEDVLHLSASVTCASPPHNPVLSCSSCQAREAKRVAKKLAARVRPARSDSESEADPTKPHKGKHHEDTTSIIQFNCAEILDFSTGSVVLPLRITCYCRHHREKVGFNVHFSLMDHTGRIVGSGMSRPIMITDDHKTSTANRVPELSNGLSLERPDWSHVGGVLGEMPPTVDPGAPSKRKKEVTSSGLGKKRPKPYDASAKPNRVSREGSISSAPSPSTSYSPLPTTRASTPFSAFHPLGLSDASVAPTMYDGMRSSETSSPDSLPTPLDQSSDVQMPDFSAITPEVVDERSAPSAALPHPSNFLMPHTMPFMFYNRSGSTSQVQPPAIHRLIPNTGPTHGGIEVTILGANFLPSIQLNCIFGDVAASSTQRWSDNTLVCILPPRAMPGVVAVWFEGFPKVDEQSNSPLSLFTYSDESDRALMELALQVVGLKMTGKIEDAKNVAMRIVGNAGGDGTDSNNQTGSTGMMQLALSSAVHDVRPLLLVRPDDNAEFESRIIKLLTIMDTPLDDSAMLSTSTEDAISFPSPSGQTLLHLASSLGLPLLTRWLVQRGADVDARDRNGFTPLHFAALSQSKACASILLEAGADLEVVNALGKTPEEITTVEFFTDVFATRSEDDSDEYDSEDDDGQLGDAEEDEDIPVRRILSRRVSRRSSRLFATHSGRGTPRRPIDLSRAPTPPPVALDNKSSSDSNLKGAAETAEAKRAASFVEKMIQRTLAQIPAIPATQGIIPNIPQLPIPHLPDLKAVQWANLPQIPMVFPVFVPMMPNWPSFLGGENGTGAAGETAVGQADENGLNMGSVALRAAQEWRATWEKWVALAVATTAGQQTEDVPPPVYTPRAGADESTQLPSSTVDEIQTAVPSSSGRPHAEIRPVGYDSTPVPDQVVESFGYQPSAKQTQKMQKKRMSNMIATLSSMGLITNNNPL</sequence>
<dbReference type="Pfam" id="PF25603">
    <property type="entry name" value="SPT23_MGA2_DBD"/>
    <property type="match status" value="1"/>
</dbReference>
<feature type="region of interest" description="Disordered" evidence="3">
    <location>
        <begin position="856"/>
        <end position="884"/>
    </location>
</feature>
<feature type="repeat" description="ANK" evidence="2">
    <location>
        <begin position="802"/>
        <end position="834"/>
    </location>
</feature>
<dbReference type="EMBL" id="NHYE01000021">
    <property type="protein sequence ID" value="PPR07700.1"/>
    <property type="molecule type" value="Genomic_DNA"/>
</dbReference>
<feature type="region of interest" description="Disordered" evidence="3">
    <location>
        <begin position="897"/>
        <end position="940"/>
    </location>
</feature>
<feature type="region of interest" description="Disordered" evidence="3">
    <location>
        <begin position="1"/>
        <end position="26"/>
    </location>
</feature>
<dbReference type="CDD" id="cd00102">
    <property type="entry name" value="IPT"/>
    <property type="match status" value="1"/>
</dbReference>
<proteinExistence type="predicted"/>
<dbReference type="GO" id="GO:0003712">
    <property type="term" value="F:transcription coregulator activity"/>
    <property type="evidence" value="ECO:0007669"/>
    <property type="project" value="TreeGrafter"/>
</dbReference>
<dbReference type="STRING" id="231916.A0A409YXI1"/>
<keyword evidence="1 2" id="KW-0040">ANK repeat</keyword>
<dbReference type="FunCoup" id="A0A409YXI1">
    <property type="interactions" value="153"/>
</dbReference>
<evidence type="ECO:0000256" key="3">
    <source>
        <dbReference type="SAM" id="MobiDB-lite"/>
    </source>
</evidence>
<dbReference type="Pfam" id="PF12796">
    <property type="entry name" value="Ank_2"/>
    <property type="match status" value="1"/>
</dbReference>
<evidence type="ECO:0000259" key="4">
    <source>
        <dbReference type="SMART" id="SM00429"/>
    </source>
</evidence>
<name>A0A409YXI1_9AGAR</name>
<feature type="compositionally biased region" description="Low complexity" evidence="3">
    <location>
        <begin position="448"/>
        <end position="465"/>
    </location>
</feature>
<evidence type="ECO:0000313" key="5">
    <source>
        <dbReference type="EMBL" id="PPR07700.1"/>
    </source>
</evidence>
<dbReference type="GO" id="GO:0005634">
    <property type="term" value="C:nucleus"/>
    <property type="evidence" value="ECO:0007669"/>
    <property type="project" value="TreeGrafter"/>
</dbReference>
<dbReference type="AlphaFoldDB" id="A0A409YXI1"/>